<organism evidence="2 3">
    <name type="scientific">Tegillarca granosa</name>
    <name type="common">Malaysian cockle</name>
    <name type="synonym">Anadara granosa</name>
    <dbReference type="NCBI Taxonomy" id="220873"/>
    <lineage>
        <taxon>Eukaryota</taxon>
        <taxon>Metazoa</taxon>
        <taxon>Spiralia</taxon>
        <taxon>Lophotrochozoa</taxon>
        <taxon>Mollusca</taxon>
        <taxon>Bivalvia</taxon>
        <taxon>Autobranchia</taxon>
        <taxon>Pteriomorphia</taxon>
        <taxon>Arcoida</taxon>
        <taxon>Arcoidea</taxon>
        <taxon>Arcidae</taxon>
        <taxon>Tegillarca</taxon>
    </lineage>
</organism>
<comment type="caution">
    <text evidence="2">The sequence shown here is derived from an EMBL/GenBank/DDBJ whole genome shotgun (WGS) entry which is preliminary data.</text>
</comment>
<dbReference type="EMBL" id="JARBDR010000921">
    <property type="protein sequence ID" value="KAJ8299269.1"/>
    <property type="molecule type" value="Genomic_DNA"/>
</dbReference>
<keyword evidence="3" id="KW-1185">Reference proteome</keyword>
<feature type="transmembrane region" description="Helical" evidence="1">
    <location>
        <begin position="35"/>
        <end position="60"/>
    </location>
</feature>
<sequence length="93" mass="10112">MFEVNILPRTSDLNQKSRLKEASGSKIIYWEMATYGVVVVFSACMIQVLTFGIATSIGLYNIELLEYYGSSTAETSMIGSINIGVFLGAGTQT</sequence>
<keyword evidence="1" id="KW-0472">Membrane</keyword>
<evidence type="ECO:0000256" key="1">
    <source>
        <dbReference type="SAM" id="Phobius"/>
    </source>
</evidence>
<evidence type="ECO:0000313" key="3">
    <source>
        <dbReference type="Proteomes" id="UP001217089"/>
    </source>
</evidence>
<keyword evidence="1" id="KW-0812">Transmembrane</keyword>
<reference evidence="2 3" key="1">
    <citation type="submission" date="2022-12" db="EMBL/GenBank/DDBJ databases">
        <title>Chromosome-level genome of Tegillarca granosa.</title>
        <authorList>
            <person name="Kim J."/>
        </authorList>
    </citation>
    <scope>NUCLEOTIDE SEQUENCE [LARGE SCALE GENOMIC DNA]</scope>
    <source>
        <strain evidence="2">Teg-2019</strain>
        <tissue evidence="2">Adductor muscle</tissue>
    </source>
</reference>
<accession>A0ABQ9E1B8</accession>
<evidence type="ECO:0000313" key="2">
    <source>
        <dbReference type="EMBL" id="KAJ8299269.1"/>
    </source>
</evidence>
<gene>
    <name evidence="2" type="ORF">KUTeg_023329</name>
</gene>
<dbReference type="Proteomes" id="UP001217089">
    <property type="component" value="Unassembled WGS sequence"/>
</dbReference>
<protein>
    <submittedName>
        <fullName evidence="2">Uncharacterized protein</fullName>
    </submittedName>
</protein>
<proteinExistence type="predicted"/>
<name>A0ABQ9E1B8_TEGGR</name>
<keyword evidence="1" id="KW-1133">Transmembrane helix</keyword>